<keyword evidence="2" id="KW-1185">Reference proteome</keyword>
<evidence type="ECO:0000313" key="1">
    <source>
        <dbReference type="EnsemblMetazoa" id="XP_011407579.2"/>
    </source>
</evidence>
<name>A0AAN0IRG3_AMPQE</name>
<evidence type="ECO:0008006" key="3">
    <source>
        <dbReference type="Google" id="ProtNLM"/>
    </source>
</evidence>
<dbReference type="Proteomes" id="UP000007879">
    <property type="component" value="Unassembled WGS sequence"/>
</dbReference>
<dbReference type="AlphaFoldDB" id="A0AAN0IRG3"/>
<dbReference type="KEGG" id="aqu:105314867"/>
<dbReference type="EnsemblMetazoa" id="XM_011409277.2">
    <property type="protein sequence ID" value="XP_011407579.2"/>
    <property type="gene ID" value="LOC105314867"/>
</dbReference>
<sequence length="123" mass="13923">MLVGDDKKYLTMLVTLRVKVDENQSPTDNLTDSVVALLSQHNSQSTTVTEAKDDDIVKQLIQEGMERANEKAISRAARIQKFTILPVEFSIEGNELTSTMKLKRSVTAQKYKDEIDKMYPESQ</sequence>
<reference evidence="1" key="2">
    <citation type="submission" date="2024-06" db="UniProtKB">
        <authorList>
            <consortium name="EnsemblMetazoa"/>
        </authorList>
    </citation>
    <scope>IDENTIFICATION</scope>
</reference>
<proteinExistence type="predicted"/>
<protein>
    <recommendedName>
        <fullName evidence="3">AMP-binding enzyme C-terminal domain-containing protein</fullName>
    </recommendedName>
</protein>
<reference evidence="2" key="1">
    <citation type="journal article" date="2010" name="Nature">
        <title>The Amphimedon queenslandica genome and the evolution of animal complexity.</title>
        <authorList>
            <person name="Srivastava M."/>
            <person name="Simakov O."/>
            <person name="Chapman J."/>
            <person name="Fahey B."/>
            <person name="Gauthier M.E."/>
            <person name="Mitros T."/>
            <person name="Richards G.S."/>
            <person name="Conaco C."/>
            <person name="Dacre M."/>
            <person name="Hellsten U."/>
            <person name="Larroux C."/>
            <person name="Putnam N.H."/>
            <person name="Stanke M."/>
            <person name="Adamska M."/>
            <person name="Darling A."/>
            <person name="Degnan S.M."/>
            <person name="Oakley T.H."/>
            <person name="Plachetzki D.C."/>
            <person name="Zhai Y."/>
            <person name="Adamski M."/>
            <person name="Calcino A."/>
            <person name="Cummins S.F."/>
            <person name="Goodstein D.M."/>
            <person name="Harris C."/>
            <person name="Jackson D.J."/>
            <person name="Leys S.P."/>
            <person name="Shu S."/>
            <person name="Woodcroft B.J."/>
            <person name="Vervoort M."/>
            <person name="Kosik K.S."/>
            <person name="Manning G."/>
            <person name="Degnan B.M."/>
            <person name="Rokhsar D.S."/>
        </authorList>
    </citation>
    <scope>NUCLEOTIDE SEQUENCE [LARGE SCALE GENOMIC DNA]</scope>
</reference>
<dbReference type="GeneID" id="105314867"/>
<accession>A0AAN0IRG3</accession>
<evidence type="ECO:0000313" key="2">
    <source>
        <dbReference type="Proteomes" id="UP000007879"/>
    </source>
</evidence>
<dbReference type="RefSeq" id="XP_011407579.2">
    <property type="nucleotide sequence ID" value="XM_011409277.2"/>
</dbReference>
<organism evidence="1 2">
    <name type="scientific">Amphimedon queenslandica</name>
    <name type="common">Sponge</name>
    <dbReference type="NCBI Taxonomy" id="400682"/>
    <lineage>
        <taxon>Eukaryota</taxon>
        <taxon>Metazoa</taxon>
        <taxon>Porifera</taxon>
        <taxon>Demospongiae</taxon>
        <taxon>Heteroscleromorpha</taxon>
        <taxon>Haplosclerida</taxon>
        <taxon>Niphatidae</taxon>
        <taxon>Amphimedon</taxon>
    </lineage>
</organism>
<dbReference type="Pfam" id="PF23562">
    <property type="entry name" value="AMP-binding_C_3"/>
    <property type="match status" value="1"/>
</dbReference>